<keyword evidence="8" id="KW-0430">Lectin</keyword>
<evidence type="ECO:0000256" key="3">
    <source>
        <dbReference type="ARBA" id="ARBA00022527"/>
    </source>
</evidence>
<dbReference type="InParanoid" id="A0A061GTI8"/>
<dbReference type="Gramene" id="EOY32492">
    <property type="protein sequence ID" value="EOY32492"/>
    <property type="gene ID" value="TCM_040442"/>
</dbReference>
<dbReference type="PROSITE" id="PS50011">
    <property type="entry name" value="PROTEIN_KINASE_DOM"/>
    <property type="match status" value="1"/>
</dbReference>
<evidence type="ECO:0000259" key="22">
    <source>
        <dbReference type="PROSITE" id="PS50927"/>
    </source>
</evidence>
<keyword evidence="4" id="KW-0245">EGF-like domain</keyword>
<evidence type="ECO:0000256" key="4">
    <source>
        <dbReference type="ARBA" id="ARBA00022536"/>
    </source>
</evidence>
<keyword evidence="24" id="KW-1185">Reference proteome</keyword>
<keyword evidence="7" id="KW-0732">Signal</keyword>
<evidence type="ECO:0000313" key="23">
    <source>
        <dbReference type="EMBL" id="EOY32492.1"/>
    </source>
</evidence>
<dbReference type="EMBL" id="CM001887">
    <property type="protein sequence ID" value="EOY32492.1"/>
    <property type="molecule type" value="Genomic_DNA"/>
</dbReference>
<evidence type="ECO:0000256" key="16">
    <source>
        <dbReference type="ARBA" id="ARBA00023180"/>
    </source>
</evidence>
<dbReference type="GO" id="GO:0030246">
    <property type="term" value="F:carbohydrate binding"/>
    <property type="evidence" value="ECO:0007669"/>
    <property type="project" value="UniProtKB-KW"/>
</dbReference>
<evidence type="ECO:0000313" key="24">
    <source>
        <dbReference type="Proteomes" id="UP000026915"/>
    </source>
</evidence>
<evidence type="ECO:0000256" key="20">
    <source>
        <dbReference type="SAM" id="Phobius"/>
    </source>
</evidence>
<dbReference type="InterPro" id="IPR001480">
    <property type="entry name" value="Bulb-type_lectin_dom"/>
</dbReference>
<dbReference type="PANTHER" id="PTHR47976">
    <property type="entry name" value="G-TYPE LECTIN S-RECEPTOR-LIKE SERINE/THREONINE-PROTEIN KINASE SD2-5"/>
    <property type="match status" value="1"/>
</dbReference>
<keyword evidence="11 19" id="KW-0067">ATP-binding</keyword>
<accession>A0A061GTI8</accession>
<keyword evidence="10 23" id="KW-0418">Kinase</keyword>
<dbReference type="Pfam" id="PF00069">
    <property type="entry name" value="Pkinase"/>
    <property type="match status" value="1"/>
</dbReference>
<dbReference type="InterPro" id="IPR017441">
    <property type="entry name" value="Protein_kinase_ATP_BS"/>
</dbReference>
<dbReference type="FunFam" id="2.90.10.30:FF:000001">
    <property type="entry name" value="Serine/threonine-protein kinase"/>
    <property type="match status" value="1"/>
</dbReference>
<evidence type="ECO:0000256" key="19">
    <source>
        <dbReference type="PROSITE-ProRule" id="PRU10141"/>
    </source>
</evidence>
<dbReference type="CDD" id="cd01098">
    <property type="entry name" value="PAN_AP_plant"/>
    <property type="match status" value="1"/>
</dbReference>
<dbReference type="Gene3D" id="3.30.200.20">
    <property type="entry name" value="Phosphorylase Kinase, domain 1"/>
    <property type="match status" value="2"/>
</dbReference>
<keyword evidence="12 20" id="KW-1133">Transmembrane helix</keyword>
<dbReference type="GO" id="GO:0004672">
    <property type="term" value="F:protein kinase activity"/>
    <property type="evidence" value="ECO:0000318"/>
    <property type="project" value="GO_Central"/>
</dbReference>
<evidence type="ECO:0000256" key="9">
    <source>
        <dbReference type="ARBA" id="ARBA00022741"/>
    </source>
</evidence>
<dbReference type="PROSITE" id="PS00107">
    <property type="entry name" value="PROTEIN_KINASE_ATP"/>
    <property type="match status" value="1"/>
</dbReference>
<evidence type="ECO:0000256" key="5">
    <source>
        <dbReference type="ARBA" id="ARBA00022679"/>
    </source>
</evidence>
<gene>
    <name evidence="23" type="ORF">TCM_040442</name>
</gene>
<evidence type="ECO:0000256" key="7">
    <source>
        <dbReference type="ARBA" id="ARBA00022729"/>
    </source>
</evidence>
<evidence type="ECO:0000256" key="18">
    <source>
        <dbReference type="ARBA" id="ARBA00048679"/>
    </source>
</evidence>
<dbReference type="CDD" id="cd14066">
    <property type="entry name" value="STKc_IRAK"/>
    <property type="match status" value="1"/>
</dbReference>
<comment type="catalytic activity">
    <reaction evidence="18">
        <text>L-seryl-[protein] + ATP = O-phospho-L-seryl-[protein] + ADP + H(+)</text>
        <dbReference type="Rhea" id="RHEA:17989"/>
        <dbReference type="Rhea" id="RHEA-COMP:9863"/>
        <dbReference type="Rhea" id="RHEA-COMP:11604"/>
        <dbReference type="ChEBI" id="CHEBI:15378"/>
        <dbReference type="ChEBI" id="CHEBI:29999"/>
        <dbReference type="ChEBI" id="CHEBI:30616"/>
        <dbReference type="ChEBI" id="CHEBI:83421"/>
        <dbReference type="ChEBI" id="CHEBI:456216"/>
        <dbReference type="EC" id="2.7.11.1"/>
    </reaction>
</comment>
<keyword evidence="15 23" id="KW-0675">Receptor</keyword>
<dbReference type="GO" id="GO:0005524">
    <property type="term" value="F:ATP binding"/>
    <property type="evidence" value="ECO:0007669"/>
    <property type="project" value="UniProtKB-UniRule"/>
</dbReference>
<dbReference type="SUPFAM" id="SSF56112">
    <property type="entry name" value="Protein kinase-like (PK-like)"/>
    <property type="match status" value="2"/>
</dbReference>
<dbReference type="HOGENOM" id="CLU_273792_0_0_1"/>
<keyword evidence="16" id="KW-0325">Glycoprotein</keyword>
<dbReference type="InterPro" id="IPR011009">
    <property type="entry name" value="Kinase-like_dom_sf"/>
</dbReference>
<dbReference type="GO" id="GO:0016020">
    <property type="term" value="C:membrane"/>
    <property type="evidence" value="ECO:0007669"/>
    <property type="project" value="UniProtKB-SubCell"/>
</dbReference>
<dbReference type="CDD" id="cd00028">
    <property type="entry name" value="B_lectin"/>
    <property type="match status" value="1"/>
</dbReference>
<proteinExistence type="predicted"/>
<dbReference type="FunFam" id="1.10.510.10:FF:000237">
    <property type="entry name" value="G-type lectin S-receptor-like serine/threonine-protein kinase"/>
    <property type="match status" value="1"/>
</dbReference>
<evidence type="ECO:0000256" key="8">
    <source>
        <dbReference type="ARBA" id="ARBA00022734"/>
    </source>
</evidence>
<dbReference type="FunFam" id="2.90.10.10:FF:000024">
    <property type="entry name" value="Uncharacterized protein"/>
    <property type="match status" value="1"/>
</dbReference>
<dbReference type="InterPro" id="IPR051343">
    <property type="entry name" value="G-type_lectin_kinases/EP1-like"/>
</dbReference>
<dbReference type="FunFam" id="2.90.10.30:FF:000003">
    <property type="entry name" value="Os04g0303100 protein"/>
    <property type="match status" value="1"/>
</dbReference>
<feature type="domain" description="Protein kinase" evidence="21">
    <location>
        <begin position="408"/>
        <end position="681"/>
    </location>
</feature>
<keyword evidence="13 20" id="KW-0472">Membrane</keyword>
<keyword evidence="9 19" id="KW-0547">Nucleotide-binding</keyword>
<evidence type="ECO:0000256" key="13">
    <source>
        <dbReference type="ARBA" id="ARBA00023136"/>
    </source>
</evidence>
<keyword evidence="6 20" id="KW-0812">Transmembrane</keyword>
<evidence type="ECO:0000256" key="11">
    <source>
        <dbReference type="ARBA" id="ARBA00022840"/>
    </source>
</evidence>
<feature type="binding site" evidence="19">
    <location>
        <position position="439"/>
    </location>
    <ligand>
        <name>ATP</name>
        <dbReference type="ChEBI" id="CHEBI:30616"/>
    </ligand>
</feature>
<evidence type="ECO:0000256" key="17">
    <source>
        <dbReference type="ARBA" id="ARBA00047899"/>
    </source>
</evidence>
<dbReference type="SMART" id="SM00108">
    <property type="entry name" value="B_lectin"/>
    <property type="match status" value="1"/>
</dbReference>
<dbReference type="Pfam" id="PF01453">
    <property type="entry name" value="B_lectin"/>
    <property type="match status" value="2"/>
</dbReference>
<dbReference type="InterPro" id="IPR036426">
    <property type="entry name" value="Bulb-type_lectin_dom_sf"/>
</dbReference>
<evidence type="ECO:0000256" key="12">
    <source>
        <dbReference type="ARBA" id="ARBA00022989"/>
    </source>
</evidence>
<keyword evidence="5" id="KW-0808">Transferase</keyword>
<feature type="domain" description="Bulb-type lectin" evidence="22">
    <location>
        <begin position="710"/>
        <end position="825"/>
    </location>
</feature>
<evidence type="ECO:0000256" key="1">
    <source>
        <dbReference type="ARBA" id="ARBA00004479"/>
    </source>
</evidence>
<organism evidence="23 24">
    <name type="scientific">Theobroma cacao</name>
    <name type="common">Cacao</name>
    <name type="synonym">Cocoa</name>
    <dbReference type="NCBI Taxonomy" id="3641"/>
    <lineage>
        <taxon>Eukaryota</taxon>
        <taxon>Viridiplantae</taxon>
        <taxon>Streptophyta</taxon>
        <taxon>Embryophyta</taxon>
        <taxon>Tracheophyta</taxon>
        <taxon>Spermatophyta</taxon>
        <taxon>Magnoliopsida</taxon>
        <taxon>eudicotyledons</taxon>
        <taxon>Gunneridae</taxon>
        <taxon>Pentapetalae</taxon>
        <taxon>rosids</taxon>
        <taxon>malvids</taxon>
        <taxon>Malvales</taxon>
        <taxon>Malvaceae</taxon>
        <taxon>Byttnerioideae</taxon>
        <taxon>Theobroma</taxon>
    </lineage>
</organism>
<keyword evidence="14" id="KW-1015">Disulfide bond</keyword>
<dbReference type="FunFam" id="3.30.200.20:FF:000059">
    <property type="entry name" value="S-receptor-like serine/threonine-protein kinase"/>
    <property type="match status" value="1"/>
</dbReference>
<reference evidence="23 24" key="1">
    <citation type="journal article" date="2013" name="Genome Biol.">
        <title>The genome sequence of the most widely cultivated cacao type and its use to identify candidate genes regulating pod color.</title>
        <authorList>
            <person name="Motamayor J.C."/>
            <person name="Mockaitis K."/>
            <person name="Schmutz J."/>
            <person name="Haiminen N."/>
            <person name="Iii D.L."/>
            <person name="Cornejo O."/>
            <person name="Findley S.D."/>
            <person name="Zheng P."/>
            <person name="Utro F."/>
            <person name="Royaert S."/>
            <person name="Saski C."/>
            <person name="Jenkins J."/>
            <person name="Podicheti R."/>
            <person name="Zhao M."/>
            <person name="Scheffler B.E."/>
            <person name="Stack J.C."/>
            <person name="Feltus F.A."/>
            <person name="Mustiga G.M."/>
            <person name="Amores F."/>
            <person name="Phillips W."/>
            <person name="Marelli J.P."/>
            <person name="May G.D."/>
            <person name="Shapiro H."/>
            <person name="Ma J."/>
            <person name="Bustamante C.D."/>
            <person name="Schnell R.J."/>
            <person name="Main D."/>
            <person name="Gilbert D."/>
            <person name="Parida L."/>
            <person name="Kuhn D.N."/>
        </authorList>
    </citation>
    <scope>NUCLEOTIDE SEQUENCE [LARGE SCALE GENOMIC DNA]</scope>
    <source>
        <strain evidence="24">cv. Matina 1-6</strain>
    </source>
</reference>
<feature type="transmembrane region" description="Helical" evidence="20">
    <location>
        <begin position="347"/>
        <end position="375"/>
    </location>
</feature>
<protein>
    <recommendedName>
        <fullName evidence="2">non-specific serine/threonine protein kinase</fullName>
        <ecNumber evidence="2">2.7.11.1</ecNumber>
    </recommendedName>
</protein>
<comment type="catalytic activity">
    <reaction evidence="17">
        <text>L-threonyl-[protein] + ATP = O-phospho-L-threonyl-[protein] + ADP + H(+)</text>
        <dbReference type="Rhea" id="RHEA:46608"/>
        <dbReference type="Rhea" id="RHEA-COMP:11060"/>
        <dbReference type="Rhea" id="RHEA-COMP:11605"/>
        <dbReference type="ChEBI" id="CHEBI:15378"/>
        <dbReference type="ChEBI" id="CHEBI:30013"/>
        <dbReference type="ChEBI" id="CHEBI:30616"/>
        <dbReference type="ChEBI" id="CHEBI:61977"/>
        <dbReference type="ChEBI" id="CHEBI:456216"/>
        <dbReference type="EC" id="2.7.11.1"/>
    </reaction>
</comment>
<dbReference type="Gene3D" id="1.10.510.10">
    <property type="entry name" value="Transferase(Phosphotransferase) domain 1"/>
    <property type="match status" value="1"/>
</dbReference>
<dbReference type="InterPro" id="IPR000719">
    <property type="entry name" value="Prot_kinase_dom"/>
</dbReference>
<evidence type="ECO:0000259" key="21">
    <source>
        <dbReference type="PROSITE" id="PS50011"/>
    </source>
</evidence>
<dbReference type="AlphaFoldDB" id="A0A061GTI8"/>
<dbReference type="Proteomes" id="UP000026915">
    <property type="component" value="Chromosome 9"/>
</dbReference>
<evidence type="ECO:0000256" key="2">
    <source>
        <dbReference type="ARBA" id="ARBA00012513"/>
    </source>
</evidence>
<evidence type="ECO:0000256" key="15">
    <source>
        <dbReference type="ARBA" id="ARBA00023170"/>
    </source>
</evidence>
<sequence>MVIWFSMIQQASRSGLLVWLELGVSYAAMLDTGNFVLAREDSRILWQSFDNPTDTILPTQVMNQDSQLIARYTETNYSSGRFKFILQRDGNLLLYTTNFPFDDNVAAYWSAQTSIGSGFQVISNQSGNIYLTARKGSILNMVFSTQSSTQDFYLKAIVDYDGVFRQYAYPKSVSTSNGRWPRSWTTLSLIPSNICMRIGRDNGSGACGYNSYCILGDDQRPICDCVPGYSFIDTNDIRKGCRPNFTFCEETSQETDLYQFILMNNADWPDSSYESFKEVTEDWCRLACLNDCFCAVATFRDGECRKKKTPLANGRVDPEIGGKALLKVRNNSTASKNSAKDKKDQSIVIRVVSVLLGGFVFVNFLLLLVTLTLIFRLKRKQAEVQPQKVMPPMNLLSFPCSELDKATNGFQEELGCGAFGTVYKGELASEPTELVAAKKLNKMERDGEQEFQAEVRAIGRTNHKNLVQLLGFCNEGQNRLLVYEYMSNGSLAKFLFANARPNWYQRIQIAFGIAIRLFYLHEECSSQIIHCNIKPQNILLDDSFSAKISDFGLAKLLKKDQTRTTTAIRGTKGYVAPEWFRNMPITVEVDVYSFGILLLELICCRKNFEPNVKEEDQMILVDWAYDCFMERKLQLLVENDEEATDEIKKVKKFVMIAVWCIQEDPSLRPTMKKVVQMMEGVAETKRVMLQADALYIVYDIRKRKIISIIEMCLQYPNGANQQNVRPSSTNDCFKQIGNDGFLLAIWFNKIPGKTIVWSANRNNLLQSGSKVDLTRVGWLVLRDQTGRQIWTPISTGIGVSYAAMLDTGNFVLAGQDSTILWQSFDDPTDTILPTGFQVIFNLSGSIYLTSRNGSILNTVFPTALSTEYFYLRATVDYDGVFRQYAYPKSATTGNATFRDGEYKKKIPLANGRVDPNIGGKALIKRKQTKIQPQKVMSATNLQSSTYNELEKATNGFKEELGHGAFGTVYKGMLASKGWLCRKTDLDFIQESLIEKGITMRIREVEGLLSLVTFESYDEMVILLENYWEEFEQWFENLIPVDIARSEGEGEFIGVDRSTYKRDKLDRAMVLVQVRSRLMILTKAMLEAAGRIHFIIVSIDGSESTKEMTVYELGKELLWEEETLTENGKAGHITTFDKIAMVEMPVRGKYVGGTIENYGVNKRRMVSRRGFQCHS</sequence>
<comment type="subcellular location">
    <subcellularLocation>
        <location evidence="1">Membrane</location>
        <topology evidence="1">Single-pass type I membrane protein</topology>
    </subcellularLocation>
</comment>
<dbReference type="GO" id="GO:0004674">
    <property type="term" value="F:protein serine/threonine kinase activity"/>
    <property type="evidence" value="ECO:0007669"/>
    <property type="project" value="UniProtKB-KW"/>
</dbReference>
<keyword evidence="3" id="KW-0723">Serine/threonine-protein kinase</keyword>
<evidence type="ECO:0000256" key="14">
    <source>
        <dbReference type="ARBA" id="ARBA00023157"/>
    </source>
</evidence>
<dbReference type="PANTHER" id="PTHR47976:SF47">
    <property type="entry name" value="RECEPTOR-LIKE SERINE_THREONINE-PROTEIN KINASE"/>
    <property type="match status" value="1"/>
</dbReference>
<dbReference type="eggNOG" id="ENOG502QQEW">
    <property type="taxonomic scope" value="Eukaryota"/>
</dbReference>
<dbReference type="EC" id="2.7.11.1" evidence="2"/>
<dbReference type="SUPFAM" id="SSF51110">
    <property type="entry name" value="alpha-D-mannose-specific plant lectins"/>
    <property type="match status" value="3"/>
</dbReference>
<evidence type="ECO:0000256" key="6">
    <source>
        <dbReference type="ARBA" id="ARBA00022692"/>
    </source>
</evidence>
<dbReference type="PROSITE" id="PS50927">
    <property type="entry name" value="BULB_LECTIN"/>
    <property type="match status" value="1"/>
</dbReference>
<dbReference type="Gene3D" id="2.90.10.10">
    <property type="entry name" value="Bulb-type lectin domain"/>
    <property type="match status" value="2"/>
</dbReference>
<name>A0A061GTI8_THECC</name>
<evidence type="ECO:0000256" key="10">
    <source>
        <dbReference type="ARBA" id="ARBA00022777"/>
    </source>
</evidence>